<dbReference type="PANTHER" id="PTHR22946:SF9">
    <property type="entry name" value="POLYKETIDE TRANSFERASE AF380"/>
    <property type="match status" value="1"/>
</dbReference>
<gene>
    <name evidence="4" type="ORF">E0H75_25365</name>
</gene>
<comment type="caution">
    <text evidence="4">The sequence shown here is derived from an EMBL/GenBank/DDBJ whole genome shotgun (WGS) entry which is preliminary data.</text>
</comment>
<keyword evidence="5" id="KW-1185">Reference proteome</keyword>
<dbReference type="Pfam" id="PF12697">
    <property type="entry name" value="Abhydrolase_6"/>
    <property type="match status" value="1"/>
</dbReference>
<dbReference type="PANTHER" id="PTHR22946">
    <property type="entry name" value="DIENELACTONE HYDROLASE DOMAIN-CONTAINING PROTEIN-RELATED"/>
    <property type="match status" value="1"/>
</dbReference>
<comment type="similarity">
    <text evidence="2">Belongs to the AB hydrolase superfamily. FUS2 hydrolase family.</text>
</comment>
<evidence type="ECO:0000313" key="4">
    <source>
        <dbReference type="EMBL" id="TCC46415.1"/>
    </source>
</evidence>
<dbReference type="Gene3D" id="3.40.50.1820">
    <property type="entry name" value="alpha/beta hydrolase"/>
    <property type="match status" value="1"/>
</dbReference>
<dbReference type="InterPro" id="IPR029058">
    <property type="entry name" value="AB_hydrolase_fold"/>
</dbReference>
<sequence>MREKVWFSSAGVECAGWHYPGSNGGCVVMTGGFGVTKEPGTDRFAERFAAAGFSVLAFDYRNFGESGGEPRQVAPIGGQLTDWRAAIGFAATLPGVERVALWSFSLCAGYVVQLAAEDDRIAAAIAQSPNVDGPVVTRTASRYQSPLGALRLAGRTLLDTLGALVGRPPKLVALSGPRGTVALLNTPDAQLGDAVLNPGNKYPDWQQTLAARSIPRAAFYRPAKYAADIRCPLLYVVCNDDRSALAAPAVAAAAKSSKAELVRLPGNHYAPFLESHEAAVEAELTFLRQHLLDPTTPTHPPLTQSA</sequence>
<protein>
    <submittedName>
        <fullName evidence="4">Alpha/beta hydrolase</fullName>
    </submittedName>
</protein>
<evidence type="ECO:0000256" key="2">
    <source>
        <dbReference type="ARBA" id="ARBA00038115"/>
    </source>
</evidence>
<dbReference type="Proteomes" id="UP000293342">
    <property type="component" value="Unassembled WGS sequence"/>
</dbReference>
<dbReference type="GO" id="GO:0052689">
    <property type="term" value="F:carboxylic ester hydrolase activity"/>
    <property type="evidence" value="ECO:0007669"/>
    <property type="project" value="UniProtKB-ARBA"/>
</dbReference>
<organism evidence="4 5">
    <name type="scientific">Kribbella capetownensis</name>
    <dbReference type="NCBI Taxonomy" id="1572659"/>
    <lineage>
        <taxon>Bacteria</taxon>
        <taxon>Bacillati</taxon>
        <taxon>Actinomycetota</taxon>
        <taxon>Actinomycetes</taxon>
        <taxon>Propionibacteriales</taxon>
        <taxon>Kribbellaceae</taxon>
        <taxon>Kribbella</taxon>
    </lineage>
</organism>
<evidence type="ECO:0000256" key="1">
    <source>
        <dbReference type="ARBA" id="ARBA00022801"/>
    </source>
</evidence>
<dbReference type="OrthoDB" id="63034at2"/>
<dbReference type="AlphaFoldDB" id="A0A4R0JVX2"/>
<dbReference type="RefSeq" id="WP_131516168.1">
    <property type="nucleotide sequence ID" value="NZ_SJKD01000006.1"/>
</dbReference>
<dbReference type="Gene3D" id="1.10.10.800">
    <property type="match status" value="1"/>
</dbReference>
<evidence type="ECO:0000259" key="3">
    <source>
        <dbReference type="Pfam" id="PF12697"/>
    </source>
</evidence>
<reference evidence="4 5" key="1">
    <citation type="submission" date="2019-02" db="EMBL/GenBank/DDBJ databases">
        <title>Kribbella capetownensis sp. nov. and Kribbella speibonae sp. nov., isolated from soil.</title>
        <authorList>
            <person name="Curtis S.M."/>
            <person name="Norton I."/>
            <person name="Everest G.J."/>
            <person name="Meyers P.R."/>
        </authorList>
    </citation>
    <scope>NUCLEOTIDE SEQUENCE [LARGE SCALE GENOMIC DNA]</scope>
    <source>
        <strain evidence="4 5">YM53</strain>
    </source>
</reference>
<dbReference type="InterPro" id="IPR000073">
    <property type="entry name" value="AB_hydrolase_1"/>
</dbReference>
<proteinExistence type="inferred from homology"/>
<keyword evidence="1 4" id="KW-0378">Hydrolase</keyword>
<accession>A0A4R0JVX2</accession>
<dbReference type="EMBL" id="SJKD01000006">
    <property type="protein sequence ID" value="TCC46415.1"/>
    <property type="molecule type" value="Genomic_DNA"/>
</dbReference>
<evidence type="ECO:0000313" key="5">
    <source>
        <dbReference type="Proteomes" id="UP000293342"/>
    </source>
</evidence>
<dbReference type="InterPro" id="IPR050261">
    <property type="entry name" value="FrsA_esterase"/>
</dbReference>
<name>A0A4R0JVX2_9ACTN</name>
<feature type="domain" description="AB hydrolase-1" evidence="3">
    <location>
        <begin position="47"/>
        <end position="281"/>
    </location>
</feature>
<dbReference type="SUPFAM" id="SSF53474">
    <property type="entry name" value="alpha/beta-Hydrolases"/>
    <property type="match status" value="1"/>
</dbReference>